<keyword evidence="3" id="KW-1185">Reference proteome</keyword>
<sequence length="76" mass="8280">MGNLQSALRRTTRRCRATRGAKVIVRPDGTLSLDRGRQVREKAKLLVRSVTAEVSPRSGSLREDGGLTQDSDSTNA</sequence>
<dbReference type="Proteomes" id="UP001066276">
    <property type="component" value="Chromosome 11"/>
</dbReference>
<feature type="region of interest" description="Disordered" evidence="1">
    <location>
        <begin position="1"/>
        <end position="20"/>
    </location>
</feature>
<protein>
    <submittedName>
        <fullName evidence="2">Uncharacterized protein</fullName>
    </submittedName>
</protein>
<dbReference type="AlphaFoldDB" id="A0AAV7LRV7"/>
<evidence type="ECO:0000313" key="2">
    <source>
        <dbReference type="EMBL" id="KAJ1093109.1"/>
    </source>
</evidence>
<comment type="caution">
    <text evidence="2">The sequence shown here is derived from an EMBL/GenBank/DDBJ whole genome shotgun (WGS) entry which is preliminary data.</text>
</comment>
<proteinExistence type="predicted"/>
<reference evidence="2" key="1">
    <citation type="journal article" date="2022" name="bioRxiv">
        <title>Sequencing and chromosome-scale assembly of the giantPleurodeles waltlgenome.</title>
        <authorList>
            <person name="Brown T."/>
            <person name="Elewa A."/>
            <person name="Iarovenko S."/>
            <person name="Subramanian E."/>
            <person name="Araus A.J."/>
            <person name="Petzold A."/>
            <person name="Susuki M."/>
            <person name="Suzuki K.-i.T."/>
            <person name="Hayashi T."/>
            <person name="Toyoda A."/>
            <person name="Oliveira C."/>
            <person name="Osipova E."/>
            <person name="Leigh N.D."/>
            <person name="Simon A."/>
            <person name="Yun M.H."/>
        </authorList>
    </citation>
    <scope>NUCLEOTIDE SEQUENCE</scope>
    <source>
        <strain evidence="2">20211129_DDA</strain>
        <tissue evidence="2">Liver</tissue>
    </source>
</reference>
<gene>
    <name evidence="2" type="ORF">NDU88_006218</name>
</gene>
<feature type="compositionally biased region" description="Basic residues" evidence="1">
    <location>
        <begin position="10"/>
        <end position="19"/>
    </location>
</feature>
<feature type="region of interest" description="Disordered" evidence="1">
    <location>
        <begin position="49"/>
        <end position="76"/>
    </location>
</feature>
<dbReference type="EMBL" id="JANPWB010000015">
    <property type="protein sequence ID" value="KAJ1093109.1"/>
    <property type="molecule type" value="Genomic_DNA"/>
</dbReference>
<name>A0AAV7LRV7_PLEWA</name>
<evidence type="ECO:0000313" key="3">
    <source>
        <dbReference type="Proteomes" id="UP001066276"/>
    </source>
</evidence>
<organism evidence="2 3">
    <name type="scientific">Pleurodeles waltl</name>
    <name type="common">Iberian ribbed newt</name>
    <dbReference type="NCBI Taxonomy" id="8319"/>
    <lineage>
        <taxon>Eukaryota</taxon>
        <taxon>Metazoa</taxon>
        <taxon>Chordata</taxon>
        <taxon>Craniata</taxon>
        <taxon>Vertebrata</taxon>
        <taxon>Euteleostomi</taxon>
        <taxon>Amphibia</taxon>
        <taxon>Batrachia</taxon>
        <taxon>Caudata</taxon>
        <taxon>Salamandroidea</taxon>
        <taxon>Salamandridae</taxon>
        <taxon>Pleurodelinae</taxon>
        <taxon>Pleurodeles</taxon>
    </lineage>
</organism>
<evidence type="ECO:0000256" key="1">
    <source>
        <dbReference type="SAM" id="MobiDB-lite"/>
    </source>
</evidence>
<accession>A0AAV7LRV7</accession>